<dbReference type="SUPFAM" id="SSF48452">
    <property type="entry name" value="TPR-like"/>
    <property type="match status" value="1"/>
</dbReference>
<feature type="repeat" description="TPR" evidence="3">
    <location>
        <begin position="34"/>
        <end position="67"/>
    </location>
</feature>
<evidence type="ECO:0000256" key="1">
    <source>
        <dbReference type="ARBA" id="ARBA00022737"/>
    </source>
</evidence>
<dbReference type="InterPro" id="IPR011990">
    <property type="entry name" value="TPR-like_helical_dom_sf"/>
</dbReference>
<dbReference type="PANTHER" id="PTHR44117:SF1">
    <property type="entry name" value="INTRAFLAGELLAR TRANSPORT PROTEIN 88 HOMOLOG"/>
    <property type="match status" value="1"/>
</dbReference>
<sequence length="118" mass="13818">MNNFIEGNNYYNKKDYEKAIASYKRAIENGESTTCANYNLGVCYIKLKEYDRAIPFFKKAISMQKESKYFFNLAYCYAMKNEIKKALINFNIAWSLDNTDEDCKKAIEIIAKKNKKAQ</sequence>
<evidence type="ECO:0000313" key="5">
    <source>
        <dbReference type="Proteomes" id="UP000264883"/>
    </source>
</evidence>
<evidence type="ECO:0000256" key="3">
    <source>
        <dbReference type="PROSITE-ProRule" id="PRU00339"/>
    </source>
</evidence>
<dbReference type="AlphaFoldDB" id="A0A343JAN6"/>
<keyword evidence="2 3" id="KW-0802">TPR repeat</keyword>
<dbReference type="KEGG" id="cia:BEN51_03610"/>
<dbReference type="GO" id="GO:0005814">
    <property type="term" value="C:centriole"/>
    <property type="evidence" value="ECO:0007669"/>
    <property type="project" value="TreeGrafter"/>
</dbReference>
<dbReference type="RefSeq" id="WP_119864732.1">
    <property type="nucleotide sequence ID" value="NZ_CP016786.1"/>
</dbReference>
<accession>A0A343JAN6</accession>
<evidence type="ECO:0000256" key="2">
    <source>
        <dbReference type="ARBA" id="ARBA00022803"/>
    </source>
</evidence>
<dbReference type="PROSITE" id="PS50005">
    <property type="entry name" value="TPR"/>
    <property type="match status" value="1"/>
</dbReference>
<dbReference type="Pfam" id="PF00515">
    <property type="entry name" value="TPR_1"/>
    <property type="match status" value="1"/>
</dbReference>
<dbReference type="InterPro" id="IPR019734">
    <property type="entry name" value="TPR_rpt"/>
</dbReference>
<dbReference type="InterPro" id="IPR013105">
    <property type="entry name" value="TPR_2"/>
</dbReference>
<gene>
    <name evidence="4" type="ORF">BEN51_03610</name>
</gene>
<protein>
    <recommendedName>
        <fullName evidence="6">Tetratricopeptide repeat protein</fullName>
    </recommendedName>
</protein>
<keyword evidence="1" id="KW-0677">Repeat</keyword>
<dbReference type="Proteomes" id="UP000264883">
    <property type="component" value="Chromosome"/>
</dbReference>
<evidence type="ECO:0008006" key="6">
    <source>
        <dbReference type="Google" id="ProtNLM"/>
    </source>
</evidence>
<reference evidence="4 5" key="1">
    <citation type="submission" date="2016-08" db="EMBL/GenBank/DDBJ databases">
        <title>Complete Genome Sequence Of The Indigo Reducing Clostridium isatidis DSM15098.</title>
        <authorList>
            <person name="Little G.T."/>
            <person name="Minton N.P."/>
        </authorList>
    </citation>
    <scope>NUCLEOTIDE SEQUENCE [LARGE SCALE GENOMIC DNA]</scope>
    <source>
        <strain evidence="4 5">DSM 15098</strain>
    </source>
</reference>
<dbReference type="OrthoDB" id="1907609at2"/>
<name>A0A343JAN6_9CLOT</name>
<dbReference type="Pfam" id="PF07719">
    <property type="entry name" value="TPR_2"/>
    <property type="match status" value="1"/>
</dbReference>
<dbReference type="SMART" id="SM00028">
    <property type="entry name" value="TPR"/>
    <property type="match status" value="3"/>
</dbReference>
<dbReference type="PANTHER" id="PTHR44117">
    <property type="entry name" value="INTRAFLAGELLAR TRANSPORT PROTEIN 88 HOMOLOG"/>
    <property type="match status" value="1"/>
</dbReference>
<organism evidence="4 5">
    <name type="scientific">Clostridium isatidis</name>
    <dbReference type="NCBI Taxonomy" id="182773"/>
    <lineage>
        <taxon>Bacteria</taxon>
        <taxon>Bacillati</taxon>
        <taxon>Bacillota</taxon>
        <taxon>Clostridia</taxon>
        <taxon>Eubacteriales</taxon>
        <taxon>Clostridiaceae</taxon>
        <taxon>Clostridium</taxon>
    </lineage>
</organism>
<dbReference type="GO" id="GO:0019894">
    <property type="term" value="F:kinesin binding"/>
    <property type="evidence" value="ECO:0007669"/>
    <property type="project" value="TreeGrafter"/>
</dbReference>
<dbReference type="EMBL" id="CP016786">
    <property type="protein sequence ID" value="ASW42594.1"/>
    <property type="molecule type" value="Genomic_DNA"/>
</dbReference>
<proteinExistence type="predicted"/>
<dbReference type="Gene3D" id="1.25.40.10">
    <property type="entry name" value="Tetratricopeptide repeat domain"/>
    <property type="match status" value="1"/>
</dbReference>
<evidence type="ECO:0000313" key="4">
    <source>
        <dbReference type="EMBL" id="ASW42594.1"/>
    </source>
</evidence>
<keyword evidence="5" id="KW-1185">Reference proteome</keyword>